<dbReference type="EMBL" id="LNXV01000033">
    <property type="protein sequence ID" value="KTC78029.1"/>
    <property type="molecule type" value="Genomic_DNA"/>
</dbReference>
<dbReference type="AlphaFoldDB" id="A0A0W0S4T1"/>
<name>A0A0W0S4T1_9GAMM</name>
<accession>A0A0W0S4T1</accession>
<proteinExistence type="predicted"/>
<keyword evidence="3" id="KW-1185">Reference proteome</keyword>
<sequence>MLVKYITLVLLALYSVFSYADLIIPNKKQEFFDGFFSSSEKLALCLILIGVVILALIWYSMRKK</sequence>
<keyword evidence="1" id="KW-1133">Transmembrane helix</keyword>
<protein>
    <submittedName>
        <fullName evidence="2">Uncharacterized protein</fullName>
    </submittedName>
</protein>
<evidence type="ECO:0000313" key="3">
    <source>
        <dbReference type="Proteomes" id="UP000054742"/>
    </source>
</evidence>
<feature type="transmembrane region" description="Helical" evidence="1">
    <location>
        <begin position="42"/>
        <end position="61"/>
    </location>
</feature>
<comment type="caution">
    <text evidence="2">The sequence shown here is derived from an EMBL/GenBank/DDBJ whole genome shotgun (WGS) entry which is preliminary data.</text>
</comment>
<evidence type="ECO:0000313" key="2">
    <source>
        <dbReference type="EMBL" id="KTC78029.1"/>
    </source>
</evidence>
<keyword evidence="1" id="KW-0472">Membrane</keyword>
<dbReference type="STRING" id="29422.Lbru_2321"/>
<organism evidence="2 3">
    <name type="scientific">Legionella brunensis</name>
    <dbReference type="NCBI Taxonomy" id="29422"/>
    <lineage>
        <taxon>Bacteria</taxon>
        <taxon>Pseudomonadati</taxon>
        <taxon>Pseudomonadota</taxon>
        <taxon>Gammaproteobacteria</taxon>
        <taxon>Legionellales</taxon>
        <taxon>Legionellaceae</taxon>
        <taxon>Legionella</taxon>
    </lineage>
</organism>
<keyword evidence="1" id="KW-0812">Transmembrane</keyword>
<reference evidence="2 3" key="1">
    <citation type="submission" date="2015-11" db="EMBL/GenBank/DDBJ databases">
        <title>Genomic analysis of 38 Legionella species identifies large and diverse effector repertoires.</title>
        <authorList>
            <person name="Burstein D."/>
            <person name="Amaro F."/>
            <person name="Zusman T."/>
            <person name="Lifshitz Z."/>
            <person name="Cohen O."/>
            <person name="Gilbert J.A."/>
            <person name="Pupko T."/>
            <person name="Shuman H.A."/>
            <person name="Segal G."/>
        </authorList>
    </citation>
    <scope>NUCLEOTIDE SEQUENCE [LARGE SCALE GENOMIC DNA]</scope>
    <source>
        <strain evidence="2 3">ATCC 43878</strain>
    </source>
</reference>
<dbReference type="Proteomes" id="UP000054742">
    <property type="component" value="Unassembled WGS sequence"/>
</dbReference>
<gene>
    <name evidence="2" type="ORF">Lbru_2321</name>
</gene>
<evidence type="ECO:0000256" key="1">
    <source>
        <dbReference type="SAM" id="Phobius"/>
    </source>
</evidence>